<dbReference type="SUPFAM" id="SSF56436">
    <property type="entry name" value="C-type lectin-like"/>
    <property type="match status" value="1"/>
</dbReference>
<dbReference type="RefSeq" id="WP_176162568.1">
    <property type="nucleotide sequence ID" value="NZ_CP054929.1"/>
</dbReference>
<protein>
    <submittedName>
        <fullName evidence="2">SUMF1/EgtB/PvdO family nonheme iron enzyme</fullName>
    </submittedName>
</protein>
<accession>A0A7H8N8Q3</accession>
<sequence length="443" mass="49697">MSRERLARYYTDTWDTYETLFRGVVDAPESFETRVHPFRLPLVFYLGHTAAFYAQKLKLVGLMDEREESAYDQLLERGVSPEDPDELEGLTDWPDPGTVWSYRKRVRDTVLRAIEHVPLPAATMEPCSPLRALLMGIEHENLHLHTSIPLVRLLPPRLKETPLGWPAVVRAHAGAPAVAFDAEFTRCQGGPVRFGDEAPRAGRFRWDNECGRREAEVAPFTVAPHPVTNGQFLDFVRDGGYQRPGLWTTHGAGTFLERVSSGHPRSWLRAHPDGFRYRGTFEDMAMPWDWPVEVSRHEAVAYANWAQATLLSEERFHALVNQEFGGVSRLATLRERLAVGLRQGSPRPVRAAGATLGRSGVDFVGNVALWLDDDFAPLDGDSFRADDPLYPDFSQPWFGSETGLLAGASYAARGHLADIGVMRDFMQNHMDQLAGILLARPAR</sequence>
<dbReference type="InterPro" id="IPR051043">
    <property type="entry name" value="Sulfatase_Mod_Factor_Kinase"/>
</dbReference>
<dbReference type="InterPro" id="IPR042095">
    <property type="entry name" value="SUMF_sf"/>
</dbReference>
<dbReference type="GO" id="GO:0120147">
    <property type="term" value="F:formylglycine-generating oxidase activity"/>
    <property type="evidence" value="ECO:0007669"/>
    <property type="project" value="TreeGrafter"/>
</dbReference>
<gene>
    <name evidence="2" type="ORF">HUT08_16285</name>
</gene>
<organism evidence="2 3">
    <name type="scientific">Streptomyces buecherae</name>
    <dbReference type="NCBI Taxonomy" id="2763006"/>
    <lineage>
        <taxon>Bacteria</taxon>
        <taxon>Bacillati</taxon>
        <taxon>Actinomycetota</taxon>
        <taxon>Actinomycetes</taxon>
        <taxon>Kitasatosporales</taxon>
        <taxon>Streptomycetaceae</taxon>
        <taxon>Streptomyces</taxon>
    </lineage>
</organism>
<dbReference type="Pfam" id="PF03781">
    <property type="entry name" value="FGE-sulfatase"/>
    <property type="match status" value="1"/>
</dbReference>
<feature type="domain" description="Sulfatase-modifying factor enzyme-like" evidence="1">
    <location>
        <begin position="186"/>
        <end position="412"/>
    </location>
</feature>
<dbReference type="PANTHER" id="PTHR23150:SF26">
    <property type="entry name" value="GENERIC METHYLTRANSFERASE"/>
    <property type="match status" value="1"/>
</dbReference>
<evidence type="ECO:0000313" key="2">
    <source>
        <dbReference type="EMBL" id="QKW50835.1"/>
    </source>
</evidence>
<evidence type="ECO:0000259" key="1">
    <source>
        <dbReference type="Pfam" id="PF03781"/>
    </source>
</evidence>
<dbReference type="Proteomes" id="UP000509303">
    <property type="component" value="Chromosome"/>
</dbReference>
<evidence type="ECO:0000313" key="3">
    <source>
        <dbReference type="Proteomes" id="UP000509303"/>
    </source>
</evidence>
<dbReference type="PANTHER" id="PTHR23150">
    <property type="entry name" value="SULFATASE MODIFYING FACTOR 1, 2"/>
    <property type="match status" value="1"/>
</dbReference>
<dbReference type="InterPro" id="IPR016187">
    <property type="entry name" value="CTDL_fold"/>
</dbReference>
<name>A0A7H8N8Q3_9ACTN</name>
<keyword evidence="3" id="KW-1185">Reference proteome</keyword>
<dbReference type="Gene3D" id="3.90.1580.10">
    <property type="entry name" value="paralog of FGE (formylglycine-generating enzyme)"/>
    <property type="match status" value="1"/>
</dbReference>
<reference evidence="2 3" key="1">
    <citation type="submission" date="2020-06" db="EMBL/GenBank/DDBJ databases">
        <title>Genome mining for natural products.</title>
        <authorList>
            <person name="Zhang B."/>
            <person name="Shi J."/>
            <person name="Ge H."/>
        </authorList>
    </citation>
    <scope>NUCLEOTIDE SEQUENCE [LARGE SCALE GENOMIC DNA]</scope>
    <source>
        <strain evidence="2 3">NA00687</strain>
    </source>
</reference>
<dbReference type="EMBL" id="CP054929">
    <property type="protein sequence ID" value="QKW50835.1"/>
    <property type="molecule type" value="Genomic_DNA"/>
</dbReference>
<dbReference type="InterPro" id="IPR005532">
    <property type="entry name" value="SUMF_dom"/>
</dbReference>
<dbReference type="AlphaFoldDB" id="A0A7H8N8Q3"/>
<proteinExistence type="predicted"/>